<gene>
    <name evidence="3" type="ORF">H8B06_17785</name>
</gene>
<evidence type="ECO:0000259" key="2">
    <source>
        <dbReference type="Pfam" id="PF13229"/>
    </source>
</evidence>
<proteinExistence type="predicted"/>
<comment type="caution">
    <text evidence="3">The sequence shown here is derived from an EMBL/GenBank/DDBJ whole genome shotgun (WGS) entry which is preliminary data.</text>
</comment>
<dbReference type="SMART" id="SM00710">
    <property type="entry name" value="PbH1"/>
    <property type="match status" value="5"/>
</dbReference>
<dbReference type="EMBL" id="JACOIK010000014">
    <property type="protein sequence ID" value="MBD1434681.1"/>
    <property type="molecule type" value="Genomic_DNA"/>
</dbReference>
<feature type="domain" description="Rhamnogalacturonase A/B/Epimerase-like pectate lyase" evidence="1">
    <location>
        <begin position="9"/>
        <end position="65"/>
    </location>
</feature>
<dbReference type="InterPro" id="IPR011050">
    <property type="entry name" value="Pectin_lyase_fold/virulence"/>
</dbReference>
<dbReference type="Proteomes" id="UP000602759">
    <property type="component" value="Unassembled WGS sequence"/>
</dbReference>
<dbReference type="Pfam" id="PF12708">
    <property type="entry name" value="Pect-lyase_RHGA_epim"/>
    <property type="match status" value="1"/>
</dbReference>
<feature type="domain" description="Right handed beta helix" evidence="2">
    <location>
        <begin position="145"/>
        <end position="240"/>
    </location>
</feature>
<evidence type="ECO:0000259" key="1">
    <source>
        <dbReference type="Pfam" id="PF12708"/>
    </source>
</evidence>
<dbReference type="GO" id="GO:0016787">
    <property type="term" value="F:hydrolase activity"/>
    <property type="evidence" value="ECO:0007669"/>
    <property type="project" value="UniProtKB-KW"/>
</dbReference>
<evidence type="ECO:0000313" key="4">
    <source>
        <dbReference type="Proteomes" id="UP000602759"/>
    </source>
</evidence>
<dbReference type="PANTHER" id="PTHR31339:SF9">
    <property type="entry name" value="PLASMIN AND FIBRONECTIN-BINDING PROTEIN A"/>
    <property type="match status" value="1"/>
</dbReference>
<name>A0ABR7YTL0_9SPHI</name>
<evidence type="ECO:0000313" key="3">
    <source>
        <dbReference type="EMBL" id="MBD1434681.1"/>
    </source>
</evidence>
<dbReference type="InterPro" id="IPR012334">
    <property type="entry name" value="Pectin_lyas_fold"/>
</dbReference>
<reference evidence="3 4" key="1">
    <citation type="submission" date="2020-08" db="EMBL/GenBank/DDBJ databases">
        <title>Sphingobacterium sp. DN00404 isolated from aquaculture water.</title>
        <authorList>
            <person name="Zhang M."/>
        </authorList>
    </citation>
    <scope>NUCLEOTIDE SEQUENCE [LARGE SCALE GENOMIC DNA]</scope>
    <source>
        <strain evidence="3 4">DN00404</strain>
    </source>
</reference>
<protein>
    <submittedName>
        <fullName evidence="3">Glycoside hydrolase family 28 protein</fullName>
    </submittedName>
</protein>
<dbReference type="InterPro" id="IPR039448">
    <property type="entry name" value="Beta_helix"/>
</dbReference>
<dbReference type="Pfam" id="PF13229">
    <property type="entry name" value="Beta_helix"/>
    <property type="match status" value="1"/>
</dbReference>
<sequence length="495" mass="54656">MVQKDKRAFYNVMDYGANGDGIHLDHIAINGAIDVAAAAGGGTVVLPAGTYLCFSIRLKSNITLYLSPGATIVAAHKDEHPGQYDTPEPNPWADLKYQDFGHSHFRNSLIWGEHLENIAIVGTGMIYGKGLQKWGDPTPGLGNKSIALKECRNVVLKDFSILQGGHFGILATGIDNLTITNLKIDTNRDAINIDGCRHVRVSDCLLNSPNDDALVLKSSYALGRPIPTEHVTVQNCSVFGYDEGTFLDGTFQKTQKQAPDKGVVTGRIKFGTESNAAFRHITITNCTFEHCRGLALETVDGAVLENITVSNIVMNDILNAPFFFRLGRRMRGPDDLQIGTFKRVLVDNVVITASNPVYGSMLMGIPGHDVEDIRLSNIWIRITGGGTVEQAKTVVPELEESYPDPQEFGEIPAYGFFIRHAKNVYMDNITLEFENPDYRPPFILENVKGAFFNNITVQTMPGVAKFVLKDVEDFHLKENNSKRQMRLKKVKAKSL</sequence>
<dbReference type="InterPro" id="IPR051801">
    <property type="entry name" value="GH28_Enzymes"/>
</dbReference>
<dbReference type="SUPFAM" id="SSF51126">
    <property type="entry name" value="Pectin lyase-like"/>
    <property type="match status" value="1"/>
</dbReference>
<keyword evidence="3" id="KW-0378">Hydrolase</keyword>
<dbReference type="PANTHER" id="PTHR31339">
    <property type="entry name" value="PECTIN LYASE-RELATED"/>
    <property type="match status" value="1"/>
</dbReference>
<dbReference type="Gene3D" id="2.160.20.10">
    <property type="entry name" value="Single-stranded right-handed beta-helix, Pectin lyase-like"/>
    <property type="match status" value="1"/>
</dbReference>
<dbReference type="InterPro" id="IPR024535">
    <property type="entry name" value="RHGA/B-epi-like_pectate_lyase"/>
</dbReference>
<keyword evidence="4" id="KW-1185">Reference proteome</keyword>
<dbReference type="InterPro" id="IPR006626">
    <property type="entry name" value="PbH1"/>
</dbReference>
<organism evidence="3 4">
    <name type="scientific">Sphingobacterium micropteri</name>
    <dbReference type="NCBI Taxonomy" id="2763501"/>
    <lineage>
        <taxon>Bacteria</taxon>
        <taxon>Pseudomonadati</taxon>
        <taxon>Bacteroidota</taxon>
        <taxon>Sphingobacteriia</taxon>
        <taxon>Sphingobacteriales</taxon>
        <taxon>Sphingobacteriaceae</taxon>
        <taxon>Sphingobacterium</taxon>
    </lineage>
</organism>
<accession>A0ABR7YTL0</accession>